<reference evidence="1 2" key="1">
    <citation type="submission" date="2024-07" db="EMBL/GenBank/DDBJ databases">
        <title>Section-level genome sequencing and comparative genomics of Aspergillus sections Usti and Cavernicolus.</title>
        <authorList>
            <consortium name="Lawrence Berkeley National Laboratory"/>
            <person name="Nybo J.L."/>
            <person name="Vesth T.C."/>
            <person name="Theobald S."/>
            <person name="Frisvad J.C."/>
            <person name="Larsen T.O."/>
            <person name="Kjaerboelling I."/>
            <person name="Rothschild-Mancinelli K."/>
            <person name="Lyhne E.K."/>
            <person name="Kogle M.E."/>
            <person name="Barry K."/>
            <person name="Clum A."/>
            <person name="Na H."/>
            <person name="Ledsgaard L."/>
            <person name="Lin J."/>
            <person name="Lipzen A."/>
            <person name="Kuo A."/>
            <person name="Riley R."/>
            <person name="Mondo S."/>
            <person name="Labutti K."/>
            <person name="Haridas S."/>
            <person name="Pangalinan J."/>
            <person name="Salamov A.A."/>
            <person name="Simmons B.A."/>
            <person name="Magnuson J.K."/>
            <person name="Chen J."/>
            <person name="Drula E."/>
            <person name="Henrissat B."/>
            <person name="Wiebenga A."/>
            <person name="Lubbers R.J."/>
            <person name="Gomes A.C."/>
            <person name="Makela M.R."/>
            <person name="Stajich J."/>
            <person name="Grigoriev I.V."/>
            <person name="Mortensen U.H."/>
            <person name="De Vries R.P."/>
            <person name="Baker S.E."/>
            <person name="Andersen M.R."/>
        </authorList>
    </citation>
    <scope>NUCLEOTIDE SEQUENCE [LARGE SCALE GENOMIC DNA]</scope>
    <source>
        <strain evidence="1 2">CBS 209.92</strain>
    </source>
</reference>
<dbReference type="EMBL" id="JBFTWV010000025">
    <property type="protein sequence ID" value="KAL2796578.1"/>
    <property type="molecule type" value="Genomic_DNA"/>
</dbReference>
<comment type="caution">
    <text evidence="1">The sequence shown here is derived from an EMBL/GenBank/DDBJ whole genome shotgun (WGS) entry which is preliminary data.</text>
</comment>
<sequence length="79" mass="8966">MLWRPAWIGPLSGSAYHLDYGLQEPSRKLRRLTCYKAPRCLRFLPKLLYPTIPITLAISTSTAYPEGMWLRVFDGVPGG</sequence>
<dbReference type="Proteomes" id="UP001610563">
    <property type="component" value="Unassembled WGS sequence"/>
</dbReference>
<evidence type="ECO:0000313" key="1">
    <source>
        <dbReference type="EMBL" id="KAL2796578.1"/>
    </source>
</evidence>
<evidence type="ECO:0000313" key="2">
    <source>
        <dbReference type="Proteomes" id="UP001610563"/>
    </source>
</evidence>
<keyword evidence="2" id="KW-1185">Reference proteome</keyword>
<name>A0ABR4GC21_9EURO</name>
<proteinExistence type="predicted"/>
<organism evidence="1 2">
    <name type="scientific">Aspergillus keveii</name>
    <dbReference type="NCBI Taxonomy" id="714993"/>
    <lineage>
        <taxon>Eukaryota</taxon>
        <taxon>Fungi</taxon>
        <taxon>Dikarya</taxon>
        <taxon>Ascomycota</taxon>
        <taxon>Pezizomycotina</taxon>
        <taxon>Eurotiomycetes</taxon>
        <taxon>Eurotiomycetidae</taxon>
        <taxon>Eurotiales</taxon>
        <taxon>Aspergillaceae</taxon>
        <taxon>Aspergillus</taxon>
        <taxon>Aspergillus subgen. Nidulantes</taxon>
    </lineage>
</organism>
<protein>
    <submittedName>
        <fullName evidence="1">Uncharacterized protein</fullName>
    </submittedName>
</protein>
<gene>
    <name evidence="1" type="ORF">BJX66DRAFT_299431</name>
</gene>
<accession>A0ABR4GC21</accession>